<name>A0AAW0KP02_QUESU</name>
<sequence>MHKPLIAASTFFGSLHLLFTNAVDASLESECLVPMKELHIRLCLDGGAECMTVEGLRSAVVSLQSLTDQWVSIRSARSSTDGAKWTNSMSPERVTETIQSNKQQSVTDHSLQFASCTSLPVTQSLKEKVNDSEKAFNANNYQQSPSLAVSSFIILNIQSDPTLLCQFRWPSNIHLLRLDFDAFHFDTLVPLE</sequence>
<proteinExistence type="predicted"/>
<feature type="chain" id="PRO_5043776979" evidence="1">
    <location>
        <begin position="26"/>
        <end position="192"/>
    </location>
</feature>
<dbReference type="EMBL" id="PKMF04000252">
    <property type="protein sequence ID" value="KAK7840877.1"/>
    <property type="molecule type" value="Genomic_DNA"/>
</dbReference>
<dbReference type="Proteomes" id="UP000237347">
    <property type="component" value="Unassembled WGS sequence"/>
</dbReference>
<feature type="signal peptide" evidence="1">
    <location>
        <begin position="1"/>
        <end position="25"/>
    </location>
</feature>
<protein>
    <submittedName>
        <fullName evidence="2">Uncharacterized protein</fullName>
    </submittedName>
</protein>
<organism evidence="2 3">
    <name type="scientific">Quercus suber</name>
    <name type="common">Cork oak</name>
    <dbReference type="NCBI Taxonomy" id="58331"/>
    <lineage>
        <taxon>Eukaryota</taxon>
        <taxon>Viridiplantae</taxon>
        <taxon>Streptophyta</taxon>
        <taxon>Embryophyta</taxon>
        <taxon>Tracheophyta</taxon>
        <taxon>Spermatophyta</taxon>
        <taxon>Magnoliopsida</taxon>
        <taxon>eudicotyledons</taxon>
        <taxon>Gunneridae</taxon>
        <taxon>Pentapetalae</taxon>
        <taxon>rosids</taxon>
        <taxon>fabids</taxon>
        <taxon>Fagales</taxon>
        <taxon>Fagaceae</taxon>
        <taxon>Quercus</taxon>
    </lineage>
</organism>
<dbReference type="AlphaFoldDB" id="A0AAW0KP02"/>
<gene>
    <name evidence="2" type="ORF">CFP56_016104</name>
</gene>
<evidence type="ECO:0000313" key="3">
    <source>
        <dbReference type="Proteomes" id="UP000237347"/>
    </source>
</evidence>
<evidence type="ECO:0000256" key="1">
    <source>
        <dbReference type="SAM" id="SignalP"/>
    </source>
</evidence>
<reference evidence="2 3" key="1">
    <citation type="journal article" date="2018" name="Sci. Data">
        <title>The draft genome sequence of cork oak.</title>
        <authorList>
            <person name="Ramos A.M."/>
            <person name="Usie A."/>
            <person name="Barbosa P."/>
            <person name="Barros P.M."/>
            <person name="Capote T."/>
            <person name="Chaves I."/>
            <person name="Simoes F."/>
            <person name="Abreu I."/>
            <person name="Carrasquinho I."/>
            <person name="Faro C."/>
            <person name="Guimaraes J.B."/>
            <person name="Mendonca D."/>
            <person name="Nobrega F."/>
            <person name="Rodrigues L."/>
            <person name="Saibo N.J.M."/>
            <person name="Varela M.C."/>
            <person name="Egas C."/>
            <person name="Matos J."/>
            <person name="Miguel C.M."/>
            <person name="Oliveira M.M."/>
            <person name="Ricardo C.P."/>
            <person name="Goncalves S."/>
        </authorList>
    </citation>
    <scope>NUCLEOTIDE SEQUENCE [LARGE SCALE GENOMIC DNA]</scope>
    <source>
        <strain evidence="3">cv. HL8</strain>
    </source>
</reference>
<comment type="caution">
    <text evidence="2">The sequence shown here is derived from an EMBL/GenBank/DDBJ whole genome shotgun (WGS) entry which is preliminary data.</text>
</comment>
<keyword evidence="3" id="KW-1185">Reference proteome</keyword>
<evidence type="ECO:0000313" key="2">
    <source>
        <dbReference type="EMBL" id="KAK7840877.1"/>
    </source>
</evidence>
<accession>A0AAW0KP02</accession>
<keyword evidence="1" id="KW-0732">Signal</keyword>